<keyword evidence="13" id="KW-1185">Reference proteome</keyword>
<gene>
    <name evidence="12" type="ORF">DMP06_02650</name>
</gene>
<evidence type="ECO:0000313" key="13">
    <source>
        <dbReference type="Proteomes" id="UP000269591"/>
    </source>
</evidence>
<dbReference type="InterPro" id="IPR005846">
    <property type="entry name" value="A-D-PHexomutase_a/b/a-III"/>
</dbReference>
<evidence type="ECO:0000259" key="8">
    <source>
        <dbReference type="Pfam" id="PF00408"/>
    </source>
</evidence>
<dbReference type="InterPro" id="IPR016055">
    <property type="entry name" value="A-D-PHexomutase_a/b/a-I/II/III"/>
</dbReference>
<feature type="domain" description="Alpha-D-phosphohexomutase alpha/beta/alpha" evidence="10">
    <location>
        <begin position="233"/>
        <end position="344"/>
    </location>
</feature>
<dbReference type="Pfam" id="PF02879">
    <property type="entry name" value="PGM_PMM_II"/>
    <property type="match status" value="1"/>
</dbReference>
<dbReference type="InterPro" id="IPR005844">
    <property type="entry name" value="A-D-PHexomutase_a/b/a-I"/>
</dbReference>
<evidence type="ECO:0000256" key="5">
    <source>
        <dbReference type="ARBA" id="ARBA00022842"/>
    </source>
</evidence>
<dbReference type="OrthoDB" id="9803322at2"/>
<accession>A0A3N0B2Z6</accession>
<feature type="domain" description="Alpha-D-phosphohexomutase alpha/beta/alpha" evidence="11">
    <location>
        <begin position="352"/>
        <end position="479"/>
    </location>
</feature>
<dbReference type="GO" id="GO:0006166">
    <property type="term" value="P:purine ribonucleoside salvage"/>
    <property type="evidence" value="ECO:0007669"/>
    <property type="project" value="TreeGrafter"/>
</dbReference>
<dbReference type="InterPro" id="IPR005843">
    <property type="entry name" value="A-D-PHexomutase_C"/>
</dbReference>
<evidence type="ECO:0000256" key="2">
    <source>
        <dbReference type="ARBA" id="ARBA00010231"/>
    </source>
</evidence>
<dbReference type="Pfam" id="PF02878">
    <property type="entry name" value="PGM_PMM_I"/>
    <property type="match status" value="1"/>
</dbReference>
<name>A0A3N0B2Z6_9ACTN</name>
<evidence type="ECO:0000256" key="1">
    <source>
        <dbReference type="ARBA" id="ARBA00001946"/>
    </source>
</evidence>
<evidence type="ECO:0000256" key="4">
    <source>
        <dbReference type="ARBA" id="ARBA00022723"/>
    </source>
</evidence>
<feature type="domain" description="Alpha-D-phosphohexomutase alpha/beta/alpha" evidence="9">
    <location>
        <begin position="64"/>
        <end position="197"/>
    </location>
</feature>
<evidence type="ECO:0000259" key="10">
    <source>
        <dbReference type="Pfam" id="PF02879"/>
    </source>
</evidence>
<dbReference type="SUPFAM" id="SSF53738">
    <property type="entry name" value="Phosphoglucomutase, first 3 domains"/>
    <property type="match status" value="3"/>
</dbReference>
<keyword evidence="4 7" id="KW-0479">Metal-binding</keyword>
<dbReference type="GO" id="GO:0008973">
    <property type="term" value="F:phosphopentomutase activity"/>
    <property type="evidence" value="ECO:0007669"/>
    <property type="project" value="TreeGrafter"/>
</dbReference>
<comment type="caution">
    <text evidence="12">The sequence shown here is derived from an EMBL/GenBank/DDBJ whole genome shotgun (WGS) entry which is preliminary data.</text>
</comment>
<proteinExistence type="inferred from homology"/>
<dbReference type="GO" id="GO:0005975">
    <property type="term" value="P:carbohydrate metabolic process"/>
    <property type="evidence" value="ECO:0007669"/>
    <property type="project" value="InterPro"/>
</dbReference>
<protein>
    <submittedName>
        <fullName evidence="12">Phosphoglucomutase</fullName>
    </submittedName>
</protein>
<dbReference type="PANTHER" id="PTHR45745">
    <property type="entry name" value="PHOSPHOMANNOMUTASE 45A"/>
    <property type="match status" value="1"/>
</dbReference>
<dbReference type="InterPro" id="IPR036900">
    <property type="entry name" value="A-D-PHexomutase_C_sf"/>
</dbReference>
<dbReference type="SUPFAM" id="SSF55957">
    <property type="entry name" value="Phosphoglucomutase, C-terminal domain"/>
    <property type="match status" value="1"/>
</dbReference>
<dbReference type="EMBL" id="QIBX01000002">
    <property type="protein sequence ID" value="RNL41491.1"/>
    <property type="molecule type" value="Genomic_DNA"/>
</dbReference>
<dbReference type="GO" id="GO:0000287">
    <property type="term" value="F:magnesium ion binding"/>
    <property type="evidence" value="ECO:0007669"/>
    <property type="project" value="InterPro"/>
</dbReference>
<comment type="cofactor">
    <cofactor evidence="1">
        <name>Mg(2+)</name>
        <dbReference type="ChEBI" id="CHEBI:18420"/>
    </cofactor>
</comment>
<dbReference type="Gene3D" id="3.40.120.10">
    <property type="entry name" value="Alpha-D-Glucose-1,6-Bisphosphate, subunit A, domain 3"/>
    <property type="match status" value="3"/>
</dbReference>
<evidence type="ECO:0000313" key="12">
    <source>
        <dbReference type="EMBL" id="RNL41491.1"/>
    </source>
</evidence>
<dbReference type="AlphaFoldDB" id="A0A3N0B2Z6"/>
<evidence type="ECO:0000256" key="6">
    <source>
        <dbReference type="ARBA" id="ARBA00023235"/>
    </source>
</evidence>
<dbReference type="InterPro" id="IPR005845">
    <property type="entry name" value="A-D-PHexomutase_a/b/a-II"/>
</dbReference>
<organism evidence="12 13">
    <name type="scientific">Slackia equolifaciens</name>
    <dbReference type="NCBI Taxonomy" id="498718"/>
    <lineage>
        <taxon>Bacteria</taxon>
        <taxon>Bacillati</taxon>
        <taxon>Actinomycetota</taxon>
        <taxon>Coriobacteriia</taxon>
        <taxon>Eggerthellales</taxon>
        <taxon>Eggerthellaceae</taxon>
        <taxon>Slackia</taxon>
    </lineage>
</organism>
<feature type="domain" description="Alpha-D-phosphohexomutase C-terminal" evidence="8">
    <location>
        <begin position="524"/>
        <end position="571"/>
    </location>
</feature>
<evidence type="ECO:0000259" key="9">
    <source>
        <dbReference type="Pfam" id="PF02878"/>
    </source>
</evidence>
<sequence length="590" mass="63625">MSDKSIESMLQEWRDNVEGETLQCGFAPQFAELEELSSELASMARNLEAGDASHVTNAFFKDLEFGTAGLRGVIGAGTNRMNVYTVARATQGLADYLNAHFENPSVAIARDSRHKGELFVDVAASVLAANGIRALIYPRVEPTPALSFAVRDLGCSAGINMTASHNPAAYNGYKVYGPDGCQITSEAASEISERIARLAYFEGEGAPCAKTVDFQQASFDGTISWIGEDTIARFIDAVLAQSQEEPGDSEAPLSVLYTPLCGTGLECVSQTLERIGIPYVNVVPGQDLPNGDFPTCEYPNPEERDALEPGIDACRAAKAAGRPHDLLLATDPDADRVGVACEDGDDYTLITGNEMGILLMDFIARKKAARGESLSRSVAVTTIVSSAMADSIAAEYGFELRRVLTGFKYIGEVIGRLEAAGEADRFMFGFEESYGYLAGTHVRDKDAVVASMLICQMARYWRAQGKTLVDAMRDLYAAYGWWLNRTVSIAYPGADGDARMKDIMARLRTEAPAKIAGRAVAGVVDYAHDKTGLPSANVVEFRLEGDCKVIVRPSGTEPKIKLYLFAKDESRDGAEALLDALEAAGRKLLN</sequence>
<dbReference type="RefSeq" id="WP_123208189.1">
    <property type="nucleotide sequence ID" value="NZ_JBHTHO010000006.1"/>
</dbReference>
<comment type="similarity">
    <text evidence="2 7">Belongs to the phosphohexose mutase family.</text>
</comment>
<dbReference type="Proteomes" id="UP000269591">
    <property type="component" value="Unassembled WGS sequence"/>
</dbReference>
<dbReference type="CDD" id="cd05799">
    <property type="entry name" value="PGM2"/>
    <property type="match status" value="1"/>
</dbReference>
<evidence type="ECO:0000259" key="11">
    <source>
        <dbReference type="Pfam" id="PF02880"/>
    </source>
</evidence>
<dbReference type="PANTHER" id="PTHR45745:SF1">
    <property type="entry name" value="PHOSPHOGLUCOMUTASE 2B-RELATED"/>
    <property type="match status" value="1"/>
</dbReference>
<reference evidence="13" key="1">
    <citation type="submission" date="2018-05" db="EMBL/GenBank/DDBJ databases">
        <title>Genome Sequencing of selected type strains of the family Eggerthellaceae.</title>
        <authorList>
            <person name="Danylec N."/>
            <person name="Stoll D.A."/>
            <person name="Doetsch A."/>
            <person name="Huch M."/>
        </authorList>
    </citation>
    <scope>NUCLEOTIDE SEQUENCE [LARGE SCALE GENOMIC DNA]</scope>
    <source>
        <strain evidence="13">DSM 24851</strain>
    </source>
</reference>
<evidence type="ECO:0000256" key="3">
    <source>
        <dbReference type="ARBA" id="ARBA00022553"/>
    </source>
</evidence>
<dbReference type="PROSITE" id="PS00710">
    <property type="entry name" value="PGM_PMM"/>
    <property type="match status" value="1"/>
</dbReference>
<dbReference type="Pfam" id="PF00408">
    <property type="entry name" value="PGM_PMM_IV"/>
    <property type="match status" value="1"/>
</dbReference>
<keyword evidence="6" id="KW-0413">Isomerase</keyword>
<dbReference type="Gene3D" id="3.30.310.50">
    <property type="entry name" value="Alpha-D-phosphohexomutase, C-terminal domain"/>
    <property type="match status" value="1"/>
</dbReference>
<keyword evidence="3" id="KW-0597">Phosphoprotein</keyword>
<dbReference type="InterPro" id="IPR016066">
    <property type="entry name" value="A-D-PHexomutase_CS"/>
</dbReference>
<evidence type="ECO:0000256" key="7">
    <source>
        <dbReference type="RuleBase" id="RU004326"/>
    </source>
</evidence>
<dbReference type="Pfam" id="PF02880">
    <property type="entry name" value="PGM_PMM_III"/>
    <property type="match status" value="1"/>
</dbReference>
<keyword evidence="5 7" id="KW-0460">Magnesium</keyword>